<sequence>MLKALRQAAKDGNYPLLEIIGPHEFLADYRGYGSKPTLDKEKAIKTFWLYNALQPDLAYTSKETEEWLRTAALKLNSGYFTFTDNSLVFKKLKIADANLNIGFVLAPEALGAKNTLTANQIDAIKKMAEEKRKDVDLLVLISPWGFATENLAISTWLKELNLFDLLLGAGEGSALSLSLSSKNLSLAWSRSDKKGAGINVIDFFELPPKDSRSDWAWVADDNIKGDIIPLSDAIHDDPEIAKLIESRVKTN</sequence>
<protein>
    <submittedName>
        <fullName evidence="1">Uncharacterized protein</fullName>
    </submittedName>
</protein>
<evidence type="ECO:0000313" key="1">
    <source>
        <dbReference type="EMBL" id="SHN61359.1"/>
    </source>
</evidence>
<reference evidence="1 2" key="1">
    <citation type="submission" date="2016-12" db="EMBL/GenBank/DDBJ databases">
        <authorList>
            <person name="Song W.-J."/>
            <person name="Kurnit D.M."/>
        </authorList>
    </citation>
    <scope>NUCLEOTIDE SEQUENCE [LARGE SCALE GENOMIC DNA]</scope>
    <source>
        <strain evidence="1 2">DSM 11393</strain>
    </source>
</reference>
<gene>
    <name evidence="1" type="ORF">SAMN02745728_01215</name>
</gene>
<proteinExistence type="predicted"/>
<dbReference type="Proteomes" id="UP000186469">
    <property type="component" value="Unassembled WGS sequence"/>
</dbReference>
<dbReference type="STRING" id="1121455.SAMN02745728_01215"/>
<name>A0A1M7SS99_9BACT</name>
<dbReference type="EMBL" id="FRDI01000004">
    <property type="protein sequence ID" value="SHN61359.1"/>
    <property type="molecule type" value="Genomic_DNA"/>
</dbReference>
<evidence type="ECO:0000313" key="2">
    <source>
        <dbReference type="Proteomes" id="UP000186469"/>
    </source>
</evidence>
<accession>A0A1M7SS99</accession>
<keyword evidence="2" id="KW-1185">Reference proteome</keyword>
<dbReference type="AlphaFoldDB" id="A0A1M7SS99"/>
<organism evidence="1 2">
    <name type="scientific">Desulfovibrio litoralis DSM 11393</name>
    <dbReference type="NCBI Taxonomy" id="1121455"/>
    <lineage>
        <taxon>Bacteria</taxon>
        <taxon>Pseudomonadati</taxon>
        <taxon>Thermodesulfobacteriota</taxon>
        <taxon>Desulfovibrionia</taxon>
        <taxon>Desulfovibrionales</taxon>
        <taxon>Desulfovibrionaceae</taxon>
        <taxon>Desulfovibrio</taxon>
    </lineage>
</organism>